<dbReference type="Proteomes" id="UP000515160">
    <property type="component" value="Chromosome 2L"/>
</dbReference>
<protein>
    <submittedName>
        <fullName evidence="3">Uncharacterized protein LOC117563303 isoform X2</fullName>
    </submittedName>
</protein>
<reference evidence="3" key="1">
    <citation type="submission" date="2025-08" db="UniProtKB">
        <authorList>
            <consortium name="RefSeq"/>
        </authorList>
    </citation>
    <scope>IDENTIFICATION</scope>
    <source>
        <strain evidence="3">15112-1751.03</strain>
        <tissue evidence="3">Whole Adult</tissue>
    </source>
</reference>
<feature type="compositionally biased region" description="Low complexity" evidence="1">
    <location>
        <begin position="421"/>
        <end position="433"/>
    </location>
</feature>
<dbReference type="GeneID" id="117563303"/>
<evidence type="ECO:0000256" key="1">
    <source>
        <dbReference type="SAM" id="MobiDB-lite"/>
    </source>
</evidence>
<keyword evidence="2" id="KW-1185">Reference proteome</keyword>
<dbReference type="CTD" id="33979"/>
<gene>
    <name evidence="3" type="primary">LOC117563303</name>
</gene>
<organism evidence="2 3">
    <name type="scientific">Drosophila albomicans</name>
    <name type="common">Fruit fly</name>
    <dbReference type="NCBI Taxonomy" id="7291"/>
    <lineage>
        <taxon>Eukaryota</taxon>
        <taxon>Metazoa</taxon>
        <taxon>Ecdysozoa</taxon>
        <taxon>Arthropoda</taxon>
        <taxon>Hexapoda</taxon>
        <taxon>Insecta</taxon>
        <taxon>Pterygota</taxon>
        <taxon>Neoptera</taxon>
        <taxon>Endopterygota</taxon>
        <taxon>Diptera</taxon>
        <taxon>Brachycera</taxon>
        <taxon>Muscomorpha</taxon>
        <taxon>Ephydroidea</taxon>
        <taxon>Drosophilidae</taxon>
        <taxon>Drosophila</taxon>
    </lineage>
</organism>
<feature type="region of interest" description="Disordered" evidence="1">
    <location>
        <begin position="345"/>
        <end position="388"/>
    </location>
</feature>
<dbReference type="AlphaFoldDB" id="A0A6P8WDW0"/>
<feature type="region of interest" description="Disordered" evidence="1">
    <location>
        <begin position="416"/>
        <end position="446"/>
    </location>
</feature>
<sequence>MICMLKNNNKYSFSVVSSEYSQKYIPRPAATQPLLDTMERRHSLDIVLDFPALIAARKAELEKIRQREEVTLAATASEMIRKSSDELQQELEADVDDSFGAFERMCDKTGSDPDSTLFQYLHSDDKDQVLAQAKERSARADKSGDLEMEALRRMLEDVSCHQQLDNESPLKGVECTQLEDIEAPSRLWDNDYTISGNDSVLLPKTAAKTSPVKMVGLLRPSTILEASSEADLSDYQTESSFQTAAASIKTTQSLETIASGSSCYETAADNSLASSCSKETGAATSLNVDDLFYAAIAKGRPLGMSKGEEEELLIDLQETLLDLVAKQQNETIASEAAEDTIIELSSGSEDEEDCNVEIKQEQQEKELEEQADEFSSSEEENKENKSLQFNDTMEEMEYMMQKGMEYMAKAQAEKTNATASKPTTPIKPQTPIKSVTPSKPATPKLLPKQSTFVLTPKASPLRSVTNSANKKQPLSASVSSRYALNMDKPTGKFFKQPSAIPMRRNLKPLKDQFAHIVSPIRTYTQKSSTAPLMSMFRQAQDVNDAFDKMSCHEFQEESRLCQLKRPPGTIKLHATKLSNCIEPRSKLLPKKAYISSELKQVVDERTPLPMPNVPKIQKYLNSAVEPMVLRHDGKLKMNEHDAGSHIPPRVNQSLGDLSLASGDISLYTIKDAQKF</sequence>
<evidence type="ECO:0000313" key="3">
    <source>
        <dbReference type="RefSeq" id="XP_034097438.1"/>
    </source>
</evidence>
<name>A0A6P8WDW0_DROAB</name>
<dbReference type="OrthoDB" id="69711at2759"/>
<feature type="compositionally biased region" description="Acidic residues" evidence="1">
    <location>
        <begin position="366"/>
        <end position="381"/>
    </location>
</feature>
<proteinExistence type="predicted"/>
<dbReference type="RefSeq" id="XP_034097438.1">
    <property type="nucleotide sequence ID" value="XM_034241547.2"/>
</dbReference>
<evidence type="ECO:0000313" key="2">
    <source>
        <dbReference type="Proteomes" id="UP000515160"/>
    </source>
</evidence>
<feature type="compositionally biased region" description="Basic and acidic residues" evidence="1">
    <location>
        <begin position="356"/>
        <end position="365"/>
    </location>
</feature>
<accession>A0A6P8WDW0</accession>